<keyword evidence="2" id="KW-0812">Transmembrane</keyword>
<evidence type="ECO:0000313" key="4">
    <source>
        <dbReference type="Proteomes" id="UP001158576"/>
    </source>
</evidence>
<name>A0ABN7RPK5_OIKDI</name>
<organism evidence="3 4">
    <name type="scientific">Oikopleura dioica</name>
    <name type="common">Tunicate</name>
    <dbReference type="NCBI Taxonomy" id="34765"/>
    <lineage>
        <taxon>Eukaryota</taxon>
        <taxon>Metazoa</taxon>
        <taxon>Chordata</taxon>
        <taxon>Tunicata</taxon>
        <taxon>Appendicularia</taxon>
        <taxon>Copelata</taxon>
        <taxon>Oikopleuridae</taxon>
        <taxon>Oikopleura</taxon>
    </lineage>
</organism>
<feature type="region of interest" description="Disordered" evidence="1">
    <location>
        <begin position="184"/>
        <end position="208"/>
    </location>
</feature>
<protein>
    <submittedName>
        <fullName evidence="3">Oidioi.mRNA.OKI2018_I69.PAR.g9520.t1.cds</fullName>
    </submittedName>
</protein>
<evidence type="ECO:0000313" key="3">
    <source>
        <dbReference type="EMBL" id="CAG5080257.1"/>
    </source>
</evidence>
<feature type="region of interest" description="Disordered" evidence="1">
    <location>
        <begin position="40"/>
        <end position="79"/>
    </location>
</feature>
<reference evidence="3 4" key="1">
    <citation type="submission" date="2021-04" db="EMBL/GenBank/DDBJ databases">
        <authorList>
            <person name="Bliznina A."/>
        </authorList>
    </citation>
    <scope>NUCLEOTIDE SEQUENCE [LARGE SCALE GENOMIC DNA]</scope>
</reference>
<evidence type="ECO:0000256" key="2">
    <source>
        <dbReference type="SAM" id="Phobius"/>
    </source>
</evidence>
<feature type="compositionally biased region" description="Low complexity" evidence="1">
    <location>
        <begin position="60"/>
        <end position="75"/>
    </location>
</feature>
<feature type="compositionally biased region" description="Polar residues" evidence="1">
    <location>
        <begin position="188"/>
        <end position="199"/>
    </location>
</feature>
<gene>
    <name evidence="3" type="ORF">OKIOD_LOCUS1078</name>
</gene>
<feature type="region of interest" description="Disordered" evidence="1">
    <location>
        <begin position="1"/>
        <end position="28"/>
    </location>
</feature>
<keyword evidence="2" id="KW-0472">Membrane</keyword>
<feature type="transmembrane region" description="Helical" evidence="2">
    <location>
        <begin position="151"/>
        <end position="175"/>
    </location>
</feature>
<dbReference type="EMBL" id="OU015568">
    <property type="protein sequence ID" value="CAG5080257.1"/>
    <property type="molecule type" value="Genomic_DNA"/>
</dbReference>
<feature type="compositionally biased region" description="Basic and acidic residues" evidence="1">
    <location>
        <begin position="1"/>
        <end position="12"/>
    </location>
</feature>
<proteinExistence type="predicted"/>
<dbReference type="Proteomes" id="UP001158576">
    <property type="component" value="Chromosome PAR"/>
</dbReference>
<keyword evidence="2" id="KW-1133">Transmembrane helix</keyword>
<evidence type="ECO:0000256" key="1">
    <source>
        <dbReference type="SAM" id="MobiDB-lite"/>
    </source>
</evidence>
<sequence length="208" mass="23180">MEENQHQDEEKAGTLNEPIFGPLPTEGAVQRSLEFDDISFIGGDLEKQQGSSTDSEKSSKATFSTTETATTNQSSLQGSNNKYTRLPLIWERKGTLIEETLRLSDSLVRQMDSIDRAYPGSTNSLNEFPQPPKRKYSALKKLQQRMSIRCTAFYTMILLFLLLFSCLIASGIIVATSNSSESDENVEQMWTSPPNSSSFPGEEARPVH</sequence>
<accession>A0ABN7RPK5</accession>
<keyword evidence="4" id="KW-1185">Reference proteome</keyword>